<gene>
    <name evidence="3" type="ORF">METZ01_LOCUS414625</name>
</gene>
<dbReference type="Pfam" id="PF02638">
    <property type="entry name" value="GHL10"/>
    <property type="match status" value="1"/>
</dbReference>
<dbReference type="Gene3D" id="3.20.20.80">
    <property type="entry name" value="Glycosidases"/>
    <property type="match status" value="1"/>
</dbReference>
<keyword evidence="1" id="KW-0732">Signal</keyword>
<evidence type="ECO:0000259" key="2">
    <source>
        <dbReference type="Pfam" id="PF02638"/>
    </source>
</evidence>
<organism evidence="3">
    <name type="scientific">marine metagenome</name>
    <dbReference type="NCBI Taxonomy" id="408172"/>
    <lineage>
        <taxon>unclassified sequences</taxon>
        <taxon>metagenomes</taxon>
        <taxon>ecological metagenomes</taxon>
    </lineage>
</organism>
<proteinExistence type="predicted"/>
<protein>
    <recommendedName>
        <fullName evidence="2">Glycosyl hydrolase-like 10 domain-containing protein</fullName>
    </recommendedName>
</protein>
<dbReference type="InterPro" id="IPR003790">
    <property type="entry name" value="GHL10"/>
</dbReference>
<accession>A0A382WUQ6</accession>
<evidence type="ECO:0000313" key="3">
    <source>
        <dbReference type="EMBL" id="SVD61771.1"/>
    </source>
</evidence>
<dbReference type="InterPro" id="IPR017853">
    <property type="entry name" value="GH"/>
</dbReference>
<evidence type="ECO:0000256" key="1">
    <source>
        <dbReference type="ARBA" id="ARBA00022729"/>
    </source>
</evidence>
<reference evidence="3" key="1">
    <citation type="submission" date="2018-05" db="EMBL/GenBank/DDBJ databases">
        <authorList>
            <person name="Lanie J.A."/>
            <person name="Ng W.-L."/>
            <person name="Kazmierczak K.M."/>
            <person name="Andrzejewski T.M."/>
            <person name="Davidsen T.M."/>
            <person name="Wayne K.J."/>
            <person name="Tettelin H."/>
            <person name="Glass J.I."/>
            <person name="Rusch D."/>
            <person name="Podicherti R."/>
            <person name="Tsui H.-C.T."/>
            <person name="Winkler M.E."/>
        </authorList>
    </citation>
    <scope>NUCLEOTIDE SEQUENCE</scope>
</reference>
<dbReference type="PANTHER" id="PTHR43405:SF1">
    <property type="entry name" value="GLYCOSYL HYDROLASE DIGH"/>
    <property type="match status" value="1"/>
</dbReference>
<dbReference type="EMBL" id="UINC01162168">
    <property type="protein sequence ID" value="SVD61771.1"/>
    <property type="molecule type" value="Genomic_DNA"/>
</dbReference>
<dbReference type="AlphaFoldDB" id="A0A382WUQ6"/>
<dbReference type="InterPro" id="IPR052177">
    <property type="entry name" value="Divisome_Glycosyl_Hydrolase"/>
</dbReference>
<name>A0A382WUQ6_9ZZZZ</name>
<sequence length="264" mass="30530">MMQPLSEEHQAAVERRRRIIVNFDVISGDQTFGGRDPEELVAWKFDFIGREGTQIDSVWWEWGEGHQAPWPSRTMPLYDQEGYRRWADAGVDIVQVFLDASRDRGVEAFYEYRINGSDNDLGPVRKIPMKEAHPEWLQWTWNANGYWNFAIEGVRKYKLSIIREIAQRYDVDGIALDFARVCPVLPKGKQWLHRQELTEFMRGVRSVTEAAATDRGRPMLVAARVPENLLGCHYDGLDVESWCEEQLVDLLALGVRSFDVDIEA</sequence>
<feature type="non-terminal residue" evidence="3">
    <location>
        <position position="264"/>
    </location>
</feature>
<dbReference type="PANTHER" id="PTHR43405">
    <property type="entry name" value="GLYCOSYL HYDROLASE DIGH"/>
    <property type="match status" value="1"/>
</dbReference>
<dbReference type="SUPFAM" id="SSF51445">
    <property type="entry name" value="(Trans)glycosidases"/>
    <property type="match status" value="1"/>
</dbReference>
<feature type="domain" description="Glycosyl hydrolase-like 10" evidence="2">
    <location>
        <begin position="55"/>
        <end position="177"/>
    </location>
</feature>